<dbReference type="EMBL" id="JAFBDZ010000001">
    <property type="protein sequence ID" value="MBM7584952.1"/>
    <property type="molecule type" value="Genomic_DNA"/>
</dbReference>
<comment type="caution">
    <text evidence="1">The sequence shown here is derived from an EMBL/GenBank/DDBJ whole genome shotgun (WGS) entry which is preliminary data.</text>
</comment>
<dbReference type="Pfam" id="PF07609">
    <property type="entry name" value="DUF1572"/>
    <property type="match status" value="1"/>
</dbReference>
<dbReference type="Proteomes" id="UP001646157">
    <property type="component" value="Unassembled WGS sequence"/>
</dbReference>
<dbReference type="RefSeq" id="WP_205169537.1">
    <property type="nucleotide sequence ID" value="NZ_JAFBDZ010000001.1"/>
</dbReference>
<gene>
    <name evidence="1" type="ORF">JOC86_001489</name>
</gene>
<protein>
    <recommendedName>
        <fullName evidence="3">DUF1572 domain-containing protein</fullName>
    </recommendedName>
</protein>
<proteinExistence type="predicted"/>
<organism evidence="1 2">
    <name type="scientific">Rossellomorea pakistanensis</name>
    <dbReference type="NCBI Taxonomy" id="992288"/>
    <lineage>
        <taxon>Bacteria</taxon>
        <taxon>Bacillati</taxon>
        <taxon>Bacillota</taxon>
        <taxon>Bacilli</taxon>
        <taxon>Bacillales</taxon>
        <taxon>Bacillaceae</taxon>
        <taxon>Rossellomorea</taxon>
    </lineage>
</organism>
<dbReference type="InterPro" id="IPR011466">
    <property type="entry name" value="DUF1572"/>
</dbReference>
<reference evidence="1 2" key="1">
    <citation type="submission" date="2021-01" db="EMBL/GenBank/DDBJ databases">
        <title>Genomic Encyclopedia of Type Strains, Phase IV (KMG-IV): sequencing the most valuable type-strain genomes for metagenomic binning, comparative biology and taxonomic classification.</title>
        <authorList>
            <person name="Goeker M."/>
        </authorList>
    </citation>
    <scope>NUCLEOTIDE SEQUENCE [LARGE SCALE GENOMIC DNA]</scope>
    <source>
        <strain evidence="1 2">DSM 24834</strain>
    </source>
</reference>
<sequence>MDYLSLALKDMRALKKNGSKTIDRLNLDQLMHKPSTESNSLADIVKHLHGNMLSRWTDFLTADGEKDWRKREEEFQASFSSKEELFQLWEEGWELTLKTIENLNEEDLNKKIKIRGEDQSVVEAIQRQLVHYASHVGQMMYIGKMILNEEWESLSIPRGKSEEFLQMKLNQGR</sequence>
<evidence type="ECO:0000313" key="1">
    <source>
        <dbReference type="EMBL" id="MBM7584952.1"/>
    </source>
</evidence>
<name>A0ABS2NAS5_9BACI</name>
<evidence type="ECO:0008006" key="3">
    <source>
        <dbReference type="Google" id="ProtNLM"/>
    </source>
</evidence>
<evidence type="ECO:0000313" key="2">
    <source>
        <dbReference type="Proteomes" id="UP001646157"/>
    </source>
</evidence>
<dbReference type="Gene3D" id="1.20.120.450">
    <property type="entry name" value="dinb family like domain"/>
    <property type="match status" value="1"/>
</dbReference>
<dbReference type="SUPFAM" id="SSF109854">
    <property type="entry name" value="DinB/YfiT-like putative metalloenzymes"/>
    <property type="match status" value="1"/>
</dbReference>
<accession>A0ABS2NAS5</accession>
<dbReference type="InterPro" id="IPR034660">
    <property type="entry name" value="DinB/YfiT-like"/>
</dbReference>
<keyword evidence="2" id="KW-1185">Reference proteome</keyword>